<feature type="domain" description="DUF234" evidence="2">
    <location>
        <begin position="320"/>
        <end position="418"/>
    </location>
</feature>
<organism evidence="3 4">
    <name type="scientific">Solirubrobacter deserti</name>
    <dbReference type="NCBI Taxonomy" id="2282478"/>
    <lineage>
        <taxon>Bacteria</taxon>
        <taxon>Bacillati</taxon>
        <taxon>Actinomycetota</taxon>
        <taxon>Thermoleophilia</taxon>
        <taxon>Solirubrobacterales</taxon>
        <taxon>Solirubrobacteraceae</taxon>
        <taxon>Solirubrobacter</taxon>
    </lineage>
</organism>
<dbReference type="InterPro" id="IPR004256">
    <property type="entry name" value="DUF234"/>
</dbReference>
<dbReference type="PANTHER" id="PTHR34704">
    <property type="entry name" value="ATPASE"/>
    <property type="match status" value="1"/>
</dbReference>
<sequence length="487" mass="55404">MLEPFDFPAIERFVNRETDLARLEEWWNGDDPNALALFGRRRVGKSWLFRRLAHGKPAIVLVAERRDTRPQLQRLAERLSPALGFRPDIPDLSSLFEVLYRLAADERRLVVIDEFPWLLPSGGAAQREALTSIQAVMEERDASQLRLVLCGSYIGQMESLLSESSPLRGRLTPLRIRPLRFDGARRFMPDALDVREQVERYAVAGGMAMYLDELARGESLAAQVQRAVLSDRGKLFDDPREVLEEELRAPGVYFSLLEELAFRRRSLGELAAALNRDSGTLGPYLNRLSEMEIIRGISQVVGGSERDRRWECQDPFLRFWFRFVFGMQDDLGAGLEPADYWDGAIAPELADHAAPVFEDLCREWVRKTHGRVAPRVGSWWGPARHDLRRTHERETDEIDIVGVARNQVTLIGECKWTAKPLDGGVLRDLDDYKLPALRQSKAKVAKQPRILLFSRSGFERRLVEDAAERGDVELVDATQVCEDLASD</sequence>
<dbReference type="Proteomes" id="UP001147700">
    <property type="component" value="Unassembled WGS sequence"/>
</dbReference>
<evidence type="ECO:0000313" key="4">
    <source>
        <dbReference type="Proteomes" id="UP001147700"/>
    </source>
</evidence>
<keyword evidence="3" id="KW-0067">ATP-binding</keyword>
<evidence type="ECO:0000259" key="2">
    <source>
        <dbReference type="Pfam" id="PF03008"/>
    </source>
</evidence>
<dbReference type="GO" id="GO:0005524">
    <property type="term" value="F:ATP binding"/>
    <property type="evidence" value="ECO:0007669"/>
    <property type="project" value="UniProtKB-KW"/>
</dbReference>
<accession>A0ABT4RL64</accession>
<name>A0ABT4RL64_9ACTN</name>
<dbReference type="InterPro" id="IPR036390">
    <property type="entry name" value="WH_DNA-bd_sf"/>
</dbReference>
<dbReference type="Gene3D" id="3.40.50.300">
    <property type="entry name" value="P-loop containing nucleotide triphosphate hydrolases"/>
    <property type="match status" value="1"/>
</dbReference>
<dbReference type="Pfam" id="PF03008">
    <property type="entry name" value="DUF234"/>
    <property type="match status" value="1"/>
</dbReference>
<gene>
    <name evidence="3" type="ORF">OJ962_17455</name>
</gene>
<keyword evidence="4" id="KW-1185">Reference proteome</keyword>
<comment type="caution">
    <text evidence="3">The sequence shown here is derived from an EMBL/GenBank/DDBJ whole genome shotgun (WGS) entry which is preliminary data.</text>
</comment>
<dbReference type="InterPro" id="IPR011579">
    <property type="entry name" value="ATPase_dom"/>
</dbReference>
<dbReference type="RefSeq" id="WP_202956591.1">
    <property type="nucleotide sequence ID" value="NZ_JAPCID010000023.1"/>
</dbReference>
<proteinExistence type="predicted"/>
<reference evidence="3" key="1">
    <citation type="submission" date="2022-10" db="EMBL/GenBank/DDBJ databases">
        <title>The WGS of Solirubrobacter sp. CPCC 204708.</title>
        <authorList>
            <person name="Jiang Z."/>
        </authorList>
    </citation>
    <scope>NUCLEOTIDE SEQUENCE</scope>
    <source>
        <strain evidence="3">CPCC 204708</strain>
    </source>
</reference>
<dbReference type="SUPFAM" id="SSF46785">
    <property type="entry name" value="Winged helix' DNA-binding domain"/>
    <property type="match status" value="1"/>
</dbReference>
<feature type="domain" description="ATPase" evidence="1">
    <location>
        <begin position="13"/>
        <end position="211"/>
    </location>
</feature>
<dbReference type="EMBL" id="JAPCID010000023">
    <property type="protein sequence ID" value="MDA0139293.1"/>
    <property type="molecule type" value="Genomic_DNA"/>
</dbReference>
<keyword evidence="3" id="KW-0547">Nucleotide-binding</keyword>
<protein>
    <submittedName>
        <fullName evidence="3">ATP-binding protein</fullName>
    </submittedName>
</protein>
<evidence type="ECO:0000259" key="1">
    <source>
        <dbReference type="Pfam" id="PF01637"/>
    </source>
</evidence>
<evidence type="ECO:0000313" key="3">
    <source>
        <dbReference type="EMBL" id="MDA0139293.1"/>
    </source>
</evidence>
<dbReference type="SUPFAM" id="SSF52540">
    <property type="entry name" value="P-loop containing nucleoside triphosphate hydrolases"/>
    <property type="match status" value="1"/>
</dbReference>
<dbReference type="PANTHER" id="PTHR34704:SF1">
    <property type="entry name" value="ATPASE"/>
    <property type="match status" value="1"/>
</dbReference>
<dbReference type="InterPro" id="IPR027417">
    <property type="entry name" value="P-loop_NTPase"/>
</dbReference>
<dbReference type="Pfam" id="PF01637">
    <property type="entry name" value="ATPase_2"/>
    <property type="match status" value="1"/>
</dbReference>